<dbReference type="InterPro" id="IPR014722">
    <property type="entry name" value="Rib_uL2_dom2"/>
</dbReference>
<dbReference type="CDD" id="cd06089">
    <property type="entry name" value="KOW_RPL26"/>
    <property type="match status" value="1"/>
</dbReference>
<dbReference type="Proteomes" id="UP001139721">
    <property type="component" value="Unassembled WGS sequence"/>
</dbReference>
<evidence type="ECO:0000259" key="7">
    <source>
        <dbReference type="SMART" id="SM00739"/>
    </source>
</evidence>
<comment type="caution">
    <text evidence="8">The sequence shown here is derived from an EMBL/GenBank/DDBJ whole genome shotgun (WGS) entry which is preliminary data.</text>
</comment>
<dbReference type="NCBIfam" id="TIGR01079">
    <property type="entry name" value="rplX_bact"/>
    <property type="match status" value="1"/>
</dbReference>
<comment type="function">
    <text evidence="5">One of the proteins that surrounds the polypeptide exit tunnel on the outside of the subunit.</text>
</comment>
<sequence length="109" mass="12140">MKRIRTGDVVIIIAGKSKGHVGKVLRVLDDNVVVEGGNLIKKHVKPNPQKPENKGGIVTREAPLHVSNVAHYNPITKKADKVGFKYLENDGVSKKVRYYKSNDEIIDRV</sequence>
<dbReference type="GO" id="GO:1990904">
    <property type="term" value="C:ribonucleoprotein complex"/>
    <property type="evidence" value="ECO:0007669"/>
    <property type="project" value="UniProtKB-KW"/>
</dbReference>
<accession>A0A9X2CZ96</accession>
<dbReference type="EMBL" id="JAJKBJ010000003">
    <property type="protein sequence ID" value="MCL9683190.1"/>
    <property type="molecule type" value="Genomic_DNA"/>
</dbReference>
<evidence type="ECO:0000256" key="4">
    <source>
        <dbReference type="ARBA" id="ARBA00035206"/>
    </source>
</evidence>
<comment type="subunit">
    <text evidence="5">Part of the 50S ribosomal subunit.</text>
</comment>
<evidence type="ECO:0000256" key="3">
    <source>
        <dbReference type="ARBA" id="ARBA00023274"/>
    </source>
</evidence>
<dbReference type="HAMAP" id="MF_01326_B">
    <property type="entry name" value="Ribosomal_uL24_B"/>
    <property type="match status" value="1"/>
</dbReference>
<keyword evidence="2 5" id="KW-0689">Ribosomal protein</keyword>
<dbReference type="Gene3D" id="2.30.30.30">
    <property type="match status" value="1"/>
</dbReference>
<proteinExistence type="inferred from homology"/>
<keyword evidence="9" id="KW-1185">Reference proteome</keyword>
<dbReference type="InterPro" id="IPR057264">
    <property type="entry name" value="Ribosomal_uL24_C"/>
</dbReference>
<comment type="function">
    <text evidence="5">One of two assembly initiator proteins, it binds directly to the 5'-end of the 23S rRNA, where it nucleates assembly of the 50S subunit.</text>
</comment>
<dbReference type="SUPFAM" id="SSF50104">
    <property type="entry name" value="Translation proteins SH3-like domain"/>
    <property type="match status" value="1"/>
</dbReference>
<organism evidence="8 9">
    <name type="scientific">Legionella maioricensis</name>
    <dbReference type="NCBI Taxonomy" id="2896528"/>
    <lineage>
        <taxon>Bacteria</taxon>
        <taxon>Pseudomonadati</taxon>
        <taxon>Pseudomonadota</taxon>
        <taxon>Gammaproteobacteria</taxon>
        <taxon>Legionellales</taxon>
        <taxon>Legionellaceae</taxon>
        <taxon>Legionella</taxon>
    </lineage>
</organism>
<dbReference type="InterPro" id="IPR008991">
    <property type="entry name" value="Translation_prot_SH3-like_sf"/>
</dbReference>
<dbReference type="GO" id="GO:0006412">
    <property type="term" value="P:translation"/>
    <property type="evidence" value="ECO:0007669"/>
    <property type="project" value="UniProtKB-UniRule"/>
</dbReference>
<evidence type="ECO:0000313" key="8">
    <source>
        <dbReference type="EMBL" id="MCL9683190.1"/>
    </source>
</evidence>
<dbReference type="RefSeq" id="WP_250419703.1">
    <property type="nucleotide sequence ID" value="NZ_JAJKBJ010000003.1"/>
</dbReference>
<evidence type="ECO:0000256" key="1">
    <source>
        <dbReference type="ARBA" id="ARBA00010618"/>
    </source>
</evidence>
<evidence type="ECO:0000256" key="2">
    <source>
        <dbReference type="ARBA" id="ARBA00022980"/>
    </source>
</evidence>
<dbReference type="InterPro" id="IPR003256">
    <property type="entry name" value="Ribosomal_uL24"/>
</dbReference>
<evidence type="ECO:0000313" key="9">
    <source>
        <dbReference type="Proteomes" id="UP001139721"/>
    </source>
</evidence>
<dbReference type="InterPro" id="IPR005825">
    <property type="entry name" value="Ribosomal_uL24_CS"/>
</dbReference>
<dbReference type="Pfam" id="PF00467">
    <property type="entry name" value="KOW"/>
    <property type="match status" value="1"/>
</dbReference>
<dbReference type="PROSITE" id="PS01108">
    <property type="entry name" value="RIBOSOMAL_L24"/>
    <property type="match status" value="1"/>
</dbReference>
<dbReference type="InterPro" id="IPR041988">
    <property type="entry name" value="Ribosomal_uL24_KOW"/>
</dbReference>
<dbReference type="GO" id="GO:0003735">
    <property type="term" value="F:structural constituent of ribosome"/>
    <property type="evidence" value="ECO:0007669"/>
    <property type="project" value="InterPro"/>
</dbReference>
<gene>
    <name evidence="5 8" type="primary">rplX</name>
    <name evidence="8" type="ORF">LOX96_03725</name>
</gene>
<feature type="domain" description="KOW" evidence="7">
    <location>
        <begin position="3"/>
        <end position="30"/>
    </location>
</feature>
<keyword evidence="5" id="KW-0694">RNA-binding</keyword>
<dbReference type="GO" id="GO:0019843">
    <property type="term" value="F:rRNA binding"/>
    <property type="evidence" value="ECO:0007669"/>
    <property type="project" value="UniProtKB-UniRule"/>
</dbReference>
<dbReference type="PANTHER" id="PTHR12903">
    <property type="entry name" value="MITOCHONDRIAL RIBOSOMAL PROTEIN L24"/>
    <property type="match status" value="1"/>
</dbReference>
<keyword evidence="5" id="KW-0699">rRNA-binding</keyword>
<protein>
    <recommendedName>
        <fullName evidence="4 5">Large ribosomal subunit protein uL24</fullName>
    </recommendedName>
</protein>
<reference evidence="8" key="1">
    <citation type="submission" date="2021-11" db="EMBL/GenBank/DDBJ databases">
        <title>Legionella maioricencis sp. nov., a new species isolated from hot water samples in Mallorca.</title>
        <authorList>
            <person name="Crespi S."/>
            <person name="Drasar V."/>
            <person name="Salva-Serra F."/>
            <person name="Jaen-Luchoro D."/>
            <person name="Pineiro-Iglesias B."/>
            <person name="Aliaga F."/>
            <person name="Fernandez-Juarez V."/>
            <person name="Coll G."/>
            <person name="Moore E.R.B."/>
            <person name="Bennasar-Figueras A."/>
        </authorList>
    </citation>
    <scope>NUCLEOTIDE SEQUENCE</scope>
    <source>
        <strain evidence="8">HCPI-6</strain>
    </source>
</reference>
<dbReference type="GO" id="GO:0005840">
    <property type="term" value="C:ribosome"/>
    <property type="evidence" value="ECO:0007669"/>
    <property type="project" value="UniProtKB-KW"/>
</dbReference>
<dbReference type="SMART" id="SM00739">
    <property type="entry name" value="KOW"/>
    <property type="match status" value="1"/>
</dbReference>
<name>A0A9X2CZ96_9GAMM</name>
<evidence type="ECO:0000256" key="5">
    <source>
        <dbReference type="HAMAP-Rule" id="MF_01326"/>
    </source>
</evidence>
<comment type="similarity">
    <text evidence="1 5 6">Belongs to the universal ribosomal protein uL24 family.</text>
</comment>
<keyword evidence="3 5" id="KW-0687">Ribonucleoprotein</keyword>
<evidence type="ECO:0000256" key="6">
    <source>
        <dbReference type="RuleBase" id="RU003477"/>
    </source>
</evidence>
<dbReference type="InterPro" id="IPR005824">
    <property type="entry name" value="KOW"/>
</dbReference>
<dbReference type="Pfam" id="PF17136">
    <property type="entry name" value="ribosomal_L24"/>
    <property type="match status" value="1"/>
</dbReference>
<dbReference type="AlphaFoldDB" id="A0A9X2CZ96"/>